<dbReference type="InterPro" id="IPR009683">
    <property type="entry name" value="Extensin-like_C"/>
</dbReference>
<sequence>MKRLTLGLCCLVILGSCGVRERVGNGLDGVRGALGNAFASSDGRGLCGDPSLQGEVVGRVPGKLNGCGIQDAVRLRTVGNVRLSQAALIDCPTARALEVWVRETAKPAVGRRGGGLSGLKVAAHYSCRTRNNQPGAPISEHGRGKAIDISAVLLKDGSAITVEDGWRKRRDGRALRRMHKDACGVFGTVLGPGSDGYHEDHFHFDTRRHGNGAYCR</sequence>
<keyword evidence="3" id="KW-1185">Reference proteome</keyword>
<dbReference type="GeneID" id="66502153"/>
<protein>
    <recommendedName>
        <fullName evidence="1">Extensin-like C-terminal domain-containing protein</fullName>
    </recommendedName>
</protein>
<dbReference type="RefSeq" id="WP_052244541.1">
    <property type="nucleotide sequence ID" value="NZ_BMGQ01000007.1"/>
</dbReference>
<reference evidence="2 3" key="1">
    <citation type="submission" date="2014-10" db="EMBL/GenBank/DDBJ databases">
        <title>Genome sequence of Ponticoccus sp. strain UMTAT08 isolated from clonal culture of toxic dinoflagellate Alexandrium tamiyavanichii.</title>
        <authorList>
            <person name="Gan H.Y."/>
            <person name="Muhd D.-D."/>
            <person name="Mohd Noor M.E."/>
            <person name="Yeong Y.S."/>
            <person name="Usup G."/>
        </authorList>
    </citation>
    <scope>NUCLEOTIDE SEQUENCE [LARGE SCALE GENOMIC DNA]</scope>
    <source>
        <strain evidence="2 3">UMTAT08</strain>
    </source>
</reference>
<proteinExistence type="predicted"/>
<dbReference type="PATRIC" id="fig|1515334.3.peg.3049"/>
<dbReference type="STRING" id="561184.SAMN05216376_10931"/>
<dbReference type="AlphaFoldDB" id="A0A0B3RMX9"/>
<dbReference type="PROSITE" id="PS51257">
    <property type="entry name" value="PROKAR_LIPOPROTEIN"/>
    <property type="match status" value="1"/>
</dbReference>
<accession>A0A0B3RMX9</accession>
<dbReference type="Proteomes" id="UP000030960">
    <property type="component" value="Unassembled WGS sequence"/>
</dbReference>
<gene>
    <name evidence="2" type="ORF">OA50_03030</name>
</gene>
<feature type="domain" description="Extensin-like C-terminal" evidence="1">
    <location>
        <begin position="65"/>
        <end position="216"/>
    </location>
</feature>
<comment type="caution">
    <text evidence="2">The sequence shown here is derived from an EMBL/GenBank/DDBJ whole genome shotgun (WGS) entry which is preliminary data.</text>
</comment>
<name>A0A0B3RMX9_9RHOB</name>
<evidence type="ECO:0000259" key="1">
    <source>
        <dbReference type="Pfam" id="PF06904"/>
    </source>
</evidence>
<dbReference type="EMBL" id="JSUQ01000011">
    <property type="protein sequence ID" value="KHQ52555.1"/>
    <property type="molecule type" value="Genomic_DNA"/>
</dbReference>
<organism evidence="2 3">
    <name type="scientific">Mameliella alba</name>
    <dbReference type="NCBI Taxonomy" id="561184"/>
    <lineage>
        <taxon>Bacteria</taxon>
        <taxon>Pseudomonadati</taxon>
        <taxon>Pseudomonadota</taxon>
        <taxon>Alphaproteobacteria</taxon>
        <taxon>Rhodobacterales</taxon>
        <taxon>Roseobacteraceae</taxon>
        <taxon>Mameliella</taxon>
    </lineage>
</organism>
<evidence type="ECO:0000313" key="3">
    <source>
        <dbReference type="Proteomes" id="UP000030960"/>
    </source>
</evidence>
<evidence type="ECO:0000313" key="2">
    <source>
        <dbReference type="EMBL" id="KHQ52555.1"/>
    </source>
</evidence>
<dbReference type="Pfam" id="PF06904">
    <property type="entry name" value="Extensin-like_C"/>
    <property type="match status" value="1"/>
</dbReference>